<dbReference type="GO" id="GO:0003723">
    <property type="term" value="F:RNA binding"/>
    <property type="evidence" value="ECO:0007669"/>
    <property type="project" value="InterPro"/>
</dbReference>
<dbReference type="AlphaFoldDB" id="A0AAE1RSK8"/>
<keyword evidence="2" id="KW-1185">Reference proteome</keyword>
<dbReference type="EMBL" id="JAVYJV010000013">
    <property type="protein sequence ID" value="KAK4356494.1"/>
    <property type="molecule type" value="Genomic_DNA"/>
</dbReference>
<evidence type="ECO:0000313" key="1">
    <source>
        <dbReference type="EMBL" id="KAK4356494.1"/>
    </source>
</evidence>
<evidence type="ECO:0000313" key="2">
    <source>
        <dbReference type="Proteomes" id="UP001291623"/>
    </source>
</evidence>
<dbReference type="GO" id="GO:0006400">
    <property type="term" value="P:tRNA modification"/>
    <property type="evidence" value="ECO:0007669"/>
    <property type="project" value="InterPro"/>
</dbReference>
<gene>
    <name evidence="1" type="ORF">RND71_025465</name>
</gene>
<dbReference type="PANTHER" id="PTHR13452:SF10">
    <property type="entry name" value="THUMP DOMAIN-CONTAINING PROTEIN 1"/>
    <property type="match status" value="1"/>
</dbReference>
<dbReference type="PANTHER" id="PTHR13452">
    <property type="entry name" value="THUMP DOMAIN CONTAINING PROTEIN 1-RELATED"/>
    <property type="match status" value="1"/>
</dbReference>
<accession>A0AAE1RSK8</accession>
<reference evidence="1" key="1">
    <citation type="submission" date="2023-12" db="EMBL/GenBank/DDBJ databases">
        <title>Genome assembly of Anisodus tanguticus.</title>
        <authorList>
            <person name="Wang Y.-J."/>
        </authorList>
    </citation>
    <scope>NUCLEOTIDE SEQUENCE</scope>
    <source>
        <strain evidence="1">KB-2021</strain>
        <tissue evidence="1">Leaf</tissue>
    </source>
</reference>
<dbReference type="InterPro" id="IPR040183">
    <property type="entry name" value="THUMPD1-like"/>
</dbReference>
<comment type="caution">
    <text evidence="1">The sequence shown here is derived from an EMBL/GenBank/DDBJ whole genome shotgun (WGS) entry which is preliminary data.</text>
</comment>
<protein>
    <submittedName>
        <fullName evidence="1">Uncharacterized protein</fullName>
    </submittedName>
</protein>
<proteinExistence type="predicted"/>
<dbReference type="Proteomes" id="UP001291623">
    <property type="component" value="Unassembled WGS sequence"/>
</dbReference>
<organism evidence="1 2">
    <name type="scientific">Anisodus tanguticus</name>
    <dbReference type="NCBI Taxonomy" id="243964"/>
    <lineage>
        <taxon>Eukaryota</taxon>
        <taxon>Viridiplantae</taxon>
        <taxon>Streptophyta</taxon>
        <taxon>Embryophyta</taxon>
        <taxon>Tracheophyta</taxon>
        <taxon>Spermatophyta</taxon>
        <taxon>Magnoliopsida</taxon>
        <taxon>eudicotyledons</taxon>
        <taxon>Gunneridae</taxon>
        <taxon>Pentapetalae</taxon>
        <taxon>asterids</taxon>
        <taxon>lamiids</taxon>
        <taxon>Solanales</taxon>
        <taxon>Solanaceae</taxon>
        <taxon>Solanoideae</taxon>
        <taxon>Hyoscyameae</taxon>
        <taxon>Anisodus</taxon>
    </lineage>
</organism>
<sequence>MEREGPETGNIAFGKTEEKSVDKLIEEELAELGDKSKRRFSYLDSACNGVVFVHMSKKDGDPNPKEIVQHMMSSLASRKRHVSSLLCFMKPIKYWNQQDENH</sequence>
<name>A0AAE1RSK8_9SOLA</name>